<sequence>MWMPEVRVISFPHWIKSHALSPQKIPPIDVGLTLNNRQEGGLIHSQEPTLQIQRSFERLKVATSPRNLGTQSSS</sequence>
<proteinExistence type="predicted"/>
<organism evidence="1 2">
    <name type="scientific">Drosophila yakuba</name>
    <name type="common">Fruit fly</name>
    <dbReference type="NCBI Taxonomy" id="7245"/>
    <lineage>
        <taxon>Eukaryota</taxon>
        <taxon>Metazoa</taxon>
        <taxon>Ecdysozoa</taxon>
        <taxon>Arthropoda</taxon>
        <taxon>Hexapoda</taxon>
        <taxon>Insecta</taxon>
        <taxon>Pterygota</taxon>
        <taxon>Neoptera</taxon>
        <taxon>Endopterygota</taxon>
        <taxon>Diptera</taxon>
        <taxon>Brachycera</taxon>
        <taxon>Muscomorpha</taxon>
        <taxon>Ephydroidea</taxon>
        <taxon>Drosophilidae</taxon>
        <taxon>Drosophila</taxon>
        <taxon>Sophophora</taxon>
    </lineage>
</organism>
<dbReference type="Proteomes" id="UP000002282">
    <property type="component" value="Chromosome 3L"/>
</dbReference>
<dbReference type="KEGG" id="dya:Dyak_GE28043"/>
<evidence type="ECO:0000313" key="1">
    <source>
        <dbReference type="EMBL" id="KRK01728.1"/>
    </source>
</evidence>
<gene>
    <name evidence="1" type="primary">Dyak\GE28043</name>
    <name evidence="1" type="synonym">GE28043</name>
    <name evidence="1" type="ORF">Dyak_GE28043</name>
</gene>
<dbReference type="EMBL" id="CM000159">
    <property type="protein sequence ID" value="KRK01728.1"/>
    <property type="molecule type" value="Genomic_DNA"/>
</dbReference>
<accession>A0A0R1DX98</accession>
<keyword evidence="2" id="KW-1185">Reference proteome</keyword>
<evidence type="ECO:0000313" key="2">
    <source>
        <dbReference type="Proteomes" id="UP000002282"/>
    </source>
</evidence>
<reference evidence="1 2" key="1">
    <citation type="journal article" date="2007" name="Nature">
        <title>Evolution of genes and genomes on the Drosophila phylogeny.</title>
        <authorList>
            <consortium name="Drosophila 12 Genomes Consortium"/>
            <person name="Clark A.G."/>
            <person name="Eisen M.B."/>
            <person name="Smith D.R."/>
            <person name="Bergman C.M."/>
            <person name="Oliver B."/>
            <person name="Markow T.A."/>
            <person name="Kaufman T.C."/>
            <person name="Kellis M."/>
            <person name="Gelbart W."/>
            <person name="Iyer V.N."/>
            <person name="Pollard D.A."/>
            <person name="Sackton T.B."/>
            <person name="Larracuente A.M."/>
            <person name="Singh N.D."/>
            <person name="Abad J.P."/>
            <person name="Abt D.N."/>
            <person name="Adryan B."/>
            <person name="Aguade M."/>
            <person name="Akashi H."/>
            <person name="Anderson W.W."/>
            <person name="Aquadro C.F."/>
            <person name="Ardell D.H."/>
            <person name="Arguello R."/>
            <person name="Artieri C.G."/>
            <person name="Barbash D.A."/>
            <person name="Barker D."/>
            <person name="Barsanti P."/>
            <person name="Batterham P."/>
            <person name="Batzoglou S."/>
            <person name="Begun D."/>
            <person name="Bhutkar A."/>
            <person name="Blanco E."/>
            <person name="Bosak S.A."/>
            <person name="Bradley R.K."/>
            <person name="Brand A.D."/>
            <person name="Brent M.R."/>
            <person name="Brooks A.N."/>
            <person name="Brown R.H."/>
            <person name="Butlin R.K."/>
            <person name="Caggese C."/>
            <person name="Calvi B.R."/>
            <person name="Bernardo de Carvalho A."/>
            <person name="Caspi A."/>
            <person name="Castrezana S."/>
            <person name="Celniker S.E."/>
            <person name="Chang J.L."/>
            <person name="Chapple C."/>
            <person name="Chatterji S."/>
            <person name="Chinwalla A."/>
            <person name="Civetta A."/>
            <person name="Clifton S.W."/>
            <person name="Comeron J.M."/>
            <person name="Costello J.C."/>
            <person name="Coyne J.A."/>
            <person name="Daub J."/>
            <person name="David R.G."/>
            <person name="Delcher A.L."/>
            <person name="Delehaunty K."/>
            <person name="Do C.B."/>
            <person name="Ebling H."/>
            <person name="Edwards K."/>
            <person name="Eickbush T."/>
            <person name="Evans J.D."/>
            <person name="Filipski A."/>
            <person name="Findeiss S."/>
            <person name="Freyhult E."/>
            <person name="Fulton L."/>
            <person name="Fulton R."/>
            <person name="Garcia A.C."/>
            <person name="Gardiner A."/>
            <person name="Garfield D.A."/>
            <person name="Garvin B.E."/>
            <person name="Gibson G."/>
            <person name="Gilbert D."/>
            <person name="Gnerre S."/>
            <person name="Godfrey J."/>
            <person name="Good R."/>
            <person name="Gotea V."/>
            <person name="Gravely B."/>
            <person name="Greenberg A.J."/>
            <person name="Griffiths-Jones S."/>
            <person name="Gross S."/>
            <person name="Guigo R."/>
            <person name="Gustafson E.A."/>
            <person name="Haerty W."/>
            <person name="Hahn M.W."/>
            <person name="Halligan D.L."/>
            <person name="Halpern A.L."/>
            <person name="Halter G.M."/>
            <person name="Han M.V."/>
            <person name="Heger A."/>
            <person name="Hillier L."/>
            <person name="Hinrichs A.S."/>
            <person name="Holmes I."/>
            <person name="Hoskins R.A."/>
            <person name="Hubisz M.J."/>
            <person name="Hultmark D."/>
            <person name="Huntley M.A."/>
            <person name="Jaffe D.B."/>
            <person name="Jagadeeshan S."/>
            <person name="Jeck W.R."/>
            <person name="Johnson J."/>
            <person name="Jones C.D."/>
            <person name="Jordan W.C."/>
            <person name="Karpen G.H."/>
            <person name="Kataoka E."/>
            <person name="Keightley P.D."/>
            <person name="Kheradpour P."/>
            <person name="Kirkness E.F."/>
            <person name="Koerich L.B."/>
            <person name="Kristiansen K."/>
            <person name="Kudrna D."/>
            <person name="Kulathinal R.J."/>
            <person name="Kumar S."/>
            <person name="Kwok R."/>
            <person name="Lander E."/>
            <person name="Langley C.H."/>
            <person name="Lapoint R."/>
            <person name="Lazzaro B.P."/>
            <person name="Lee S.J."/>
            <person name="Levesque L."/>
            <person name="Li R."/>
            <person name="Lin C.F."/>
            <person name="Lin M.F."/>
            <person name="Lindblad-Toh K."/>
            <person name="Llopart A."/>
            <person name="Long M."/>
            <person name="Low L."/>
            <person name="Lozovsky E."/>
            <person name="Lu J."/>
            <person name="Luo M."/>
            <person name="Machado C.A."/>
            <person name="Makalowski W."/>
            <person name="Marzo M."/>
            <person name="Matsuda M."/>
            <person name="Matzkin L."/>
            <person name="McAllister B."/>
            <person name="McBride C.S."/>
            <person name="McKernan B."/>
            <person name="McKernan K."/>
            <person name="Mendez-Lago M."/>
            <person name="Minx P."/>
            <person name="Mollenhauer M.U."/>
            <person name="Montooth K."/>
            <person name="Mount S.M."/>
            <person name="Mu X."/>
            <person name="Myers E."/>
            <person name="Negre B."/>
            <person name="Newfeld S."/>
            <person name="Nielsen R."/>
            <person name="Noor M.A."/>
            <person name="O'Grady P."/>
            <person name="Pachter L."/>
            <person name="Papaceit M."/>
            <person name="Parisi M.J."/>
            <person name="Parisi M."/>
            <person name="Parts L."/>
            <person name="Pedersen J.S."/>
            <person name="Pesole G."/>
            <person name="Phillippy A.M."/>
            <person name="Ponting C.P."/>
            <person name="Pop M."/>
            <person name="Porcelli D."/>
            <person name="Powell J.R."/>
            <person name="Prohaska S."/>
            <person name="Pruitt K."/>
            <person name="Puig M."/>
            <person name="Quesneville H."/>
            <person name="Ram K.R."/>
            <person name="Rand D."/>
            <person name="Rasmussen M.D."/>
            <person name="Reed L.K."/>
            <person name="Reenan R."/>
            <person name="Reily A."/>
            <person name="Remington K.A."/>
            <person name="Rieger T.T."/>
            <person name="Ritchie M.G."/>
            <person name="Robin C."/>
            <person name="Rogers Y.H."/>
            <person name="Rohde C."/>
            <person name="Rozas J."/>
            <person name="Rubenfield M.J."/>
            <person name="Ruiz A."/>
            <person name="Russo S."/>
            <person name="Salzberg S.L."/>
            <person name="Sanchez-Gracia A."/>
            <person name="Saranga D.J."/>
            <person name="Sato H."/>
            <person name="Schaeffer S.W."/>
            <person name="Schatz M.C."/>
            <person name="Schlenke T."/>
            <person name="Schwartz R."/>
            <person name="Segarra C."/>
            <person name="Singh R.S."/>
            <person name="Sirot L."/>
            <person name="Sirota M."/>
            <person name="Sisneros N.B."/>
            <person name="Smith C.D."/>
            <person name="Smith T.F."/>
            <person name="Spieth J."/>
            <person name="Stage D.E."/>
            <person name="Stark A."/>
            <person name="Stephan W."/>
            <person name="Strausberg R.L."/>
            <person name="Strempel S."/>
            <person name="Sturgill D."/>
            <person name="Sutton G."/>
            <person name="Sutton G.G."/>
            <person name="Tao W."/>
            <person name="Teichmann S."/>
            <person name="Tobari Y.N."/>
            <person name="Tomimura Y."/>
            <person name="Tsolas J.M."/>
            <person name="Valente V.L."/>
            <person name="Venter E."/>
            <person name="Venter J.C."/>
            <person name="Vicario S."/>
            <person name="Vieira F.G."/>
            <person name="Vilella A.J."/>
            <person name="Villasante A."/>
            <person name="Walenz B."/>
            <person name="Wang J."/>
            <person name="Wasserman M."/>
            <person name="Watts T."/>
            <person name="Wilson D."/>
            <person name="Wilson R.K."/>
            <person name="Wing R.A."/>
            <person name="Wolfner M.F."/>
            <person name="Wong A."/>
            <person name="Wong G.K."/>
            <person name="Wu C.I."/>
            <person name="Wu G."/>
            <person name="Yamamoto D."/>
            <person name="Yang H.P."/>
            <person name="Yang S.P."/>
            <person name="Yorke J.A."/>
            <person name="Yoshida K."/>
            <person name="Zdobnov E."/>
            <person name="Zhang P."/>
            <person name="Zhang Y."/>
            <person name="Zimin A.V."/>
            <person name="Baldwin J."/>
            <person name="Abdouelleil A."/>
            <person name="Abdulkadir J."/>
            <person name="Abebe A."/>
            <person name="Abera B."/>
            <person name="Abreu J."/>
            <person name="Acer S.C."/>
            <person name="Aftuck L."/>
            <person name="Alexander A."/>
            <person name="An P."/>
            <person name="Anderson E."/>
            <person name="Anderson S."/>
            <person name="Arachi H."/>
            <person name="Azer M."/>
            <person name="Bachantsang P."/>
            <person name="Barry A."/>
            <person name="Bayul T."/>
            <person name="Berlin A."/>
            <person name="Bessette D."/>
            <person name="Bloom T."/>
            <person name="Blye J."/>
            <person name="Boguslavskiy L."/>
            <person name="Bonnet C."/>
            <person name="Boukhgalter B."/>
            <person name="Bourzgui I."/>
            <person name="Brown A."/>
            <person name="Cahill P."/>
            <person name="Channer S."/>
            <person name="Cheshatsang Y."/>
            <person name="Chuda L."/>
            <person name="Citroen M."/>
            <person name="Collymore A."/>
            <person name="Cooke P."/>
            <person name="Costello M."/>
            <person name="D'Aco K."/>
            <person name="Daza R."/>
            <person name="De Haan G."/>
            <person name="DeGray S."/>
            <person name="DeMaso C."/>
            <person name="Dhargay N."/>
            <person name="Dooley K."/>
            <person name="Dooley E."/>
            <person name="Doricent M."/>
            <person name="Dorje P."/>
            <person name="Dorjee K."/>
            <person name="Dupes A."/>
            <person name="Elong R."/>
            <person name="Falk J."/>
            <person name="Farina A."/>
            <person name="Faro S."/>
            <person name="Ferguson D."/>
            <person name="Fisher S."/>
            <person name="Foley C.D."/>
            <person name="Franke A."/>
            <person name="Friedrich D."/>
            <person name="Gadbois L."/>
            <person name="Gearin G."/>
            <person name="Gearin C.R."/>
            <person name="Giannoukos G."/>
            <person name="Goode T."/>
            <person name="Graham J."/>
            <person name="Grandbois E."/>
            <person name="Grewal S."/>
            <person name="Gyaltsen K."/>
            <person name="Hafez N."/>
            <person name="Hagos B."/>
            <person name="Hall J."/>
            <person name="Henson C."/>
            <person name="Hollinger A."/>
            <person name="Honan T."/>
            <person name="Huard M.D."/>
            <person name="Hughes L."/>
            <person name="Hurhula B."/>
            <person name="Husby M.E."/>
            <person name="Kamat A."/>
            <person name="Kanga B."/>
            <person name="Kashin S."/>
            <person name="Khazanovich D."/>
            <person name="Kisner P."/>
            <person name="Lance K."/>
            <person name="Lara M."/>
            <person name="Lee W."/>
            <person name="Lennon N."/>
            <person name="Letendre F."/>
            <person name="LeVine R."/>
            <person name="Lipovsky A."/>
            <person name="Liu X."/>
            <person name="Liu J."/>
            <person name="Liu S."/>
            <person name="Lokyitsang T."/>
            <person name="Lokyitsang Y."/>
            <person name="Lubonja R."/>
            <person name="Lui A."/>
            <person name="MacDonald P."/>
            <person name="Magnisalis V."/>
            <person name="Maru K."/>
            <person name="Matthews C."/>
            <person name="McCusker W."/>
            <person name="McDonough S."/>
            <person name="Mehta T."/>
            <person name="Meldrim J."/>
            <person name="Meneus L."/>
            <person name="Mihai O."/>
            <person name="Mihalev A."/>
            <person name="Mihova T."/>
            <person name="Mittelman R."/>
            <person name="Mlenga V."/>
            <person name="Montmayeur A."/>
            <person name="Mulrain L."/>
            <person name="Navidi A."/>
            <person name="Naylor J."/>
            <person name="Negash T."/>
            <person name="Nguyen T."/>
            <person name="Nguyen N."/>
            <person name="Nicol R."/>
            <person name="Norbu C."/>
            <person name="Norbu N."/>
            <person name="Novod N."/>
            <person name="O'Neill B."/>
            <person name="Osman S."/>
            <person name="Markiewicz E."/>
            <person name="Oyono O.L."/>
            <person name="Patti C."/>
            <person name="Phunkhang P."/>
            <person name="Pierre F."/>
            <person name="Priest M."/>
            <person name="Raghuraman S."/>
            <person name="Rege F."/>
            <person name="Reyes R."/>
            <person name="Rise C."/>
            <person name="Rogov P."/>
            <person name="Ross K."/>
            <person name="Ryan E."/>
            <person name="Settipalli S."/>
            <person name="Shea T."/>
            <person name="Sherpa N."/>
            <person name="Shi L."/>
            <person name="Shih D."/>
            <person name="Sparrow T."/>
            <person name="Spaulding J."/>
            <person name="Stalker J."/>
            <person name="Stange-Thomann N."/>
            <person name="Stavropoulos S."/>
            <person name="Stone C."/>
            <person name="Strader C."/>
            <person name="Tesfaye S."/>
            <person name="Thomson T."/>
            <person name="Thoulutsang Y."/>
            <person name="Thoulutsang D."/>
            <person name="Topham K."/>
            <person name="Topping I."/>
            <person name="Tsamla T."/>
            <person name="Vassiliev H."/>
            <person name="Vo A."/>
            <person name="Wangchuk T."/>
            <person name="Wangdi T."/>
            <person name="Weiand M."/>
            <person name="Wilkinson J."/>
            <person name="Wilson A."/>
            <person name="Yadav S."/>
            <person name="Young G."/>
            <person name="Yu Q."/>
            <person name="Zembek L."/>
            <person name="Zhong D."/>
            <person name="Zimmer A."/>
            <person name="Zwirko Z."/>
            <person name="Jaffe D.B."/>
            <person name="Alvarez P."/>
            <person name="Brockman W."/>
            <person name="Butler J."/>
            <person name="Chin C."/>
            <person name="Gnerre S."/>
            <person name="Grabherr M."/>
            <person name="Kleber M."/>
            <person name="Mauceli E."/>
            <person name="MacCallum I."/>
        </authorList>
    </citation>
    <scope>NUCLEOTIDE SEQUENCE [LARGE SCALE GENOMIC DNA]</scope>
    <source>
        <strain evidence="2">Tai18E2 / Tucson 14021-0261.01</strain>
    </source>
</reference>
<protein>
    <submittedName>
        <fullName evidence="1">Uncharacterized protein</fullName>
    </submittedName>
</protein>
<name>A0A0R1DX98_DROYA</name>
<dbReference type="AlphaFoldDB" id="A0A0R1DX98"/>
<reference evidence="1 2" key="2">
    <citation type="journal article" date="2007" name="PLoS Biol.">
        <title>Principles of genome evolution in the Drosophila melanogaster species group.</title>
        <authorList>
            <person name="Ranz J.M."/>
            <person name="Maurin D."/>
            <person name="Chan Y.S."/>
            <person name="von Grotthuss M."/>
            <person name="Hillier L.W."/>
            <person name="Roote J."/>
            <person name="Ashburner M."/>
            <person name="Bergman C.M."/>
        </authorList>
    </citation>
    <scope>NUCLEOTIDE SEQUENCE [LARGE SCALE GENOMIC DNA]</scope>
    <source>
        <strain evidence="2">Tai18E2 / Tucson 14021-0261.01</strain>
    </source>
</reference>